<dbReference type="Gene3D" id="1.10.530.10">
    <property type="match status" value="1"/>
</dbReference>
<dbReference type="SUPFAM" id="SSF53955">
    <property type="entry name" value="Lysozyme-like"/>
    <property type="match status" value="1"/>
</dbReference>
<keyword evidence="3" id="KW-1185">Reference proteome</keyword>
<evidence type="ECO:0000313" key="3">
    <source>
        <dbReference type="Proteomes" id="UP000218505"/>
    </source>
</evidence>
<reference evidence="2" key="1">
    <citation type="submission" date="2017-09" db="EMBL/GenBank/DDBJ databases">
        <title>Complete Genome Sequence of ansamitocin-producing Bacterium Actinosynnema pretiosum X47.</title>
        <authorList>
            <person name="Cao G."/>
            <person name="Zong G."/>
            <person name="Zhong C."/>
            <person name="Fu J."/>
        </authorList>
    </citation>
    <scope>NUCLEOTIDE SEQUENCE [LARGE SCALE GENOMIC DNA]</scope>
    <source>
        <strain evidence="2">X47</strain>
    </source>
</reference>
<accession>A0A290ZAI3</accession>
<name>A0A290ZAI3_9PSEU</name>
<dbReference type="KEGG" id="apre:CNX65_24340"/>
<feature type="domain" description="Transglycosylase SLT" evidence="1">
    <location>
        <begin position="183"/>
        <end position="263"/>
    </location>
</feature>
<protein>
    <submittedName>
        <fullName evidence="2">Lytic transglycosylase</fullName>
    </submittedName>
</protein>
<gene>
    <name evidence="2" type="ORF">CNX65_24340</name>
</gene>
<dbReference type="Pfam" id="PF01464">
    <property type="entry name" value="SLT"/>
    <property type="match status" value="1"/>
</dbReference>
<dbReference type="EMBL" id="CP023445">
    <property type="protein sequence ID" value="ATE56018.1"/>
    <property type="molecule type" value="Genomic_DNA"/>
</dbReference>
<dbReference type="Proteomes" id="UP000218505">
    <property type="component" value="Chromosome"/>
</dbReference>
<dbReference type="CDD" id="cd13402">
    <property type="entry name" value="LT_TF-like"/>
    <property type="match status" value="1"/>
</dbReference>
<sequence length="278" mass="29187">MARHRRPQGEPTTLVFPVVVTAPGVVPGAHRAESDKAPLAHRVSAVAMAVGVVAGAGGAAAYAVTGGTFSPSAGAMNFGGFGDPDAPAVSPTAQTIAEVRTVHSVDVGGEASRLLQQEQMTAAMAVNQISDAAANDYAARVKAEQERKEREAEARKPAKQREVEAWIKEAIKVLQANGTSIDNSSVGAIWTVIQKESGGNVNAINNWDSNAVRGTPSKGLMQVIDPTFEAYKLAGYDDIYRPVDNIIAGVRYVYARYGGFHNHPGLIGINAGTGYQGY</sequence>
<evidence type="ECO:0000313" key="2">
    <source>
        <dbReference type="EMBL" id="ATE56018.1"/>
    </source>
</evidence>
<dbReference type="InterPro" id="IPR023346">
    <property type="entry name" value="Lysozyme-like_dom_sf"/>
</dbReference>
<proteinExistence type="predicted"/>
<dbReference type="AlphaFoldDB" id="A0A290ZAI3"/>
<dbReference type="InterPro" id="IPR008258">
    <property type="entry name" value="Transglycosylase_SLT_dom_1"/>
</dbReference>
<organism evidence="2 3">
    <name type="scientific">Actinosynnema pretiosum</name>
    <dbReference type="NCBI Taxonomy" id="42197"/>
    <lineage>
        <taxon>Bacteria</taxon>
        <taxon>Bacillati</taxon>
        <taxon>Actinomycetota</taxon>
        <taxon>Actinomycetes</taxon>
        <taxon>Pseudonocardiales</taxon>
        <taxon>Pseudonocardiaceae</taxon>
        <taxon>Actinosynnema</taxon>
    </lineage>
</organism>
<evidence type="ECO:0000259" key="1">
    <source>
        <dbReference type="Pfam" id="PF01464"/>
    </source>
</evidence>